<sequence>MTHSTLDRTPMSSPYQKAPLGRRFAASLLDGLIAFAGLLLLGGWFAWRAANADEGALSASLLLGFLAALVWALWYTHAKDGLDEGQSWGKRALDLMVVHLPTDLPCSMWQSTVRKLIWDGLCVIPLVGPLVEPATAVFHPEGRRLGDRVADTQVVRVEEYERRRMG</sequence>
<dbReference type="PANTHER" id="PTHR36115">
    <property type="entry name" value="PROLINE-RICH ANTIGEN HOMOLOG-RELATED"/>
    <property type="match status" value="1"/>
</dbReference>
<dbReference type="Pfam" id="PF06271">
    <property type="entry name" value="RDD"/>
    <property type="match status" value="1"/>
</dbReference>
<dbReference type="PANTHER" id="PTHR36115:SF6">
    <property type="entry name" value="PROLINE-RICH ANTIGEN HOMOLOG"/>
    <property type="match status" value="1"/>
</dbReference>
<comment type="subcellular location">
    <subcellularLocation>
        <location evidence="1">Cell membrane</location>
        <topology evidence="1">Multi-pass membrane protein</topology>
    </subcellularLocation>
</comment>
<keyword evidence="3 6" id="KW-0812">Transmembrane</keyword>
<reference evidence="8" key="1">
    <citation type="submission" date="2022-08" db="EMBL/GenBank/DDBJ databases">
        <title>Draft genome sequencing of Roseisolibacter agri AW1220.</title>
        <authorList>
            <person name="Tobiishi Y."/>
            <person name="Tonouchi A."/>
        </authorList>
    </citation>
    <scope>NUCLEOTIDE SEQUENCE</scope>
    <source>
        <strain evidence="8">AW1220</strain>
    </source>
</reference>
<evidence type="ECO:0000256" key="1">
    <source>
        <dbReference type="ARBA" id="ARBA00004651"/>
    </source>
</evidence>
<evidence type="ECO:0000256" key="6">
    <source>
        <dbReference type="SAM" id="Phobius"/>
    </source>
</evidence>
<evidence type="ECO:0000313" key="8">
    <source>
        <dbReference type="EMBL" id="GLC23518.1"/>
    </source>
</evidence>
<dbReference type="Proteomes" id="UP001161325">
    <property type="component" value="Unassembled WGS sequence"/>
</dbReference>
<keyword evidence="4 6" id="KW-1133">Transmembrane helix</keyword>
<evidence type="ECO:0000313" key="9">
    <source>
        <dbReference type="Proteomes" id="UP001161325"/>
    </source>
</evidence>
<feature type="transmembrane region" description="Helical" evidence="6">
    <location>
        <begin position="24"/>
        <end position="47"/>
    </location>
</feature>
<evidence type="ECO:0000256" key="4">
    <source>
        <dbReference type="ARBA" id="ARBA00022989"/>
    </source>
</evidence>
<dbReference type="RefSeq" id="WP_284347954.1">
    <property type="nucleotide sequence ID" value="NZ_BRXS01000001.1"/>
</dbReference>
<dbReference type="InterPro" id="IPR051791">
    <property type="entry name" value="Pra-immunoreactive"/>
</dbReference>
<gene>
    <name evidence="8" type="ORF">rosag_00310</name>
</gene>
<evidence type="ECO:0000256" key="2">
    <source>
        <dbReference type="ARBA" id="ARBA00022475"/>
    </source>
</evidence>
<name>A0AA37V8K1_9BACT</name>
<evidence type="ECO:0000256" key="5">
    <source>
        <dbReference type="ARBA" id="ARBA00023136"/>
    </source>
</evidence>
<feature type="domain" description="RDD" evidence="7">
    <location>
        <begin position="18"/>
        <end position="150"/>
    </location>
</feature>
<proteinExistence type="predicted"/>
<protein>
    <recommendedName>
        <fullName evidence="7">RDD domain-containing protein</fullName>
    </recommendedName>
</protein>
<keyword evidence="5 6" id="KW-0472">Membrane</keyword>
<keyword evidence="2" id="KW-1003">Cell membrane</keyword>
<dbReference type="GO" id="GO:0005886">
    <property type="term" value="C:plasma membrane"/>
    <property type="evidence" value="ECO:0007669"/>
    <property type="project" value="UniProtKB-SubCell"/>
</dbReference>
<dbReference type="EMBL" id="BRXS01000001">
    <property type="protein sequence ID" value="GLC23518.1"/>
    <property type="molecule type" value="Genomic_DNA"/>
</dbReference>
<evidence type="ECO:0000259" key="7">
    <source>
        <dbReference type="Pfam" id="PF06271"/>
    </source>
</evidence>
<dbReference type="InterPro" id="IPR010432">
    <property type="entry name" value="RDD"/>
</dbReference>
<evidence type="ECO:0000256" key="3">
    <source>
        <dbReference type="ARBA" id="ARBA00022692"/>
    </source>
</evidence>
<dbReference type="AlphaFoldDB" id="A0AA37V8K1"/>
<organism evidence="8 9">
    <name type="scientific">Roseisolibacter agri</name>
    <dbReference type="NCBI Taxonomy" id="2014610"/>
    <lineage>
        <taxon>Bacteria</taxon>
        <taxon>Pseudomonadati</taxon>
        <taxon>Gemmatimonadota</taxon>
        <taxon>Gemmatimonadia</taxon>
        <taxon>Gemmatimonadales</taxon>
        <taxon>Gemmatimonadaceae</taxon>
        <taxon>Roseisolibacter</taxon>
    </lineage>
</organism>
<feature type="transmembrane region" description="Helical" evidence="6">
    <location>
        <begin position="59"/>
        <end position="76"/>
    </location>
</feature>
<comment type="caution">
    <text evidence="8">The sequence shown here is derived from an EMBL/GenBank/DDBJ whole genome shotgun (WGS) entry which is preliminary data.</text>
</comment>
<keyword evidence="9" id="KW-1185">Reference proteome</keyword>
<accession>A0AA37V8K1</accession>